<accession>I1DUP4</accession>
<keyword evidence="2" id="KW-1185">Reference proteome</keyword>
<reference evidence="1 2" key="1">
    <citation type="journal article" date="2012" name="J. Bacteriol.">
        <title>Genome Sequence of the Protease-Producing Bacterium Rheinheimera nanhaiensis E407-8T, Isolated from Deep-Sea Sediment of the South China Sea.</title>
        <authorList>
            <person name="Zhang X.-Y."/>
            <person name="Zhang Y.-J."/>
            <person name="Qin Q.-L."/>
            <person name="Xie B.-B."/>
            <person name="Chen X.-L."/>
            <person name="Zhou B.-C."/>
            <person name="Zhang Y.-Z."/>
        </authorList>
    </citation>
    <scope>NUCLEOTIDE SEQUENCE [LARGE SCALE GENOMIC DNA]</scope>
    <source>
        <strain evidence="1 2">E407-8</strain>
    </source>
</reference>
<proteinExistence type="predicted"/>
<dbReference type="AlphaFoldDB" id="I1DUP4"/>
<organism evidence="1 2">
    <name type="scientific">Rheinheimera nanhaiensis E407-8</name>
    <dbReference type="NCBI Taxonomy" id="562729"/>
    <lineage>
        <taxon>Bacteria</taxon>
        <taxon>Pseudomonadati</taxon>
        <taxon>Pseudomonadota</taxon>
        <taxon>Gammaproteobacteria</taxon>
        <taxon>Chromatiales</taxon>
        <taxon>Chromatiaceae</taxon>
        <taxon>Rheinheimera</taxon>
    </lineage>
</organism>
<protein>
    <submittedName>
        <fullName evidence="1">Uncharacterized protein</fullName>
    </submittedName>
</protein>
<evidence type="ECO:0000313" key="2">
    <source>
        <dbReference type="Proteomes" id="UP000004374"/>
    </source>
</evidence>
<name>I1DUP4_9GAMM</name>
<dbReference type="STRING" id="562729.RNAN_0741"/>
<evidence type="ECO:0000313" key="1">
    <source>
        <dbReference type="EMBL" id="GAB57772.1"/>
    </source>
</evidence>
<sequence length="41" mass="4759">MPKRYQLPSLHLSSNIHLRINPFLTSVVLMPFYAAPVTLEY</sequence>
<comment type="caution">
    <text evidence="1">The sequence shown here is derived from an EMBL/GenBank/DDBJ whole genome shotgun (WGS) entry which is preliminary data.</text>
</comment>
<gene>
    <name evidence="1" type="ORF">RNAN_0741</name>
</gene>
<dbReference type="EMBL" id="BAFK01000003">
    <property type="protein sequence ID" value="GAB57772.1"/>
    <property type="molecule type" value="Genomic_DNA"/>
</dbReference>
<dbReference type="Proteomes" id="UP000004374">
    <property type="component" value="Unassembled WGS sequence"/>
</dbReference>